<protein>
    <recommendedName>
        <fullName evidence="1">Co-chaperone DjlA N-terminal domain-containing protein</fullName>
    </recommendedName>
</protein>
<dbReference type="InterPro" id="IPR029024">
    <property type="entry name" value="TerB-like"/>
</dbReference>
<dbReference type="InterPro" id="IPR015797">
    <property type="entry name" value="NUDIX_hydrolase-like_dom_sf"/>
</dbReference>
<dbReference type="Gene3D" id="1.10.3680.10">
    <property type="entry name" value="TerB-like"/>
    <property type="match status" value="1"/>
</dbReference>
<name>A0ABR5F351_9ACTN</name>
<dbReference type="InterPro" id="IPR007791">
    <property type="entry name" value="DjlA_N"/>
</dbReference>
<dbReference type="SUPFAM" id="SSF158682">
    <property type="entry name" value="TerB-like"/>
    <property type="match status" value="1"/>
</dbReference>
<gene>
    <name evidence="2" type="ORF">FrCorBMG51_13270</name>
</gene>
<comment type="caution">
    <text evidence="2">The sequence shown here is derived from an EMBL/GenBank/DDBJ whole genome shotgun (WGS) entry which is preliminary data.</text>
</comment>
<evidence type="ECO:0000313" key="2">
    <source>
        <dbReference type="EMBL" id="KLL11144.1"/>
    </source>
</evidence>
<dbReference type="SUPFAM" id="SSF55811">
    <property type="entry name" value="Nudix"/>
    <property type="match status" value="1"/>
</dbReference>
<sequence length="304" mass="32395">MPVPTDVRLNVRILLDTGGYLVAHYRSDVSAYLLPGGDVEPAEGIASAAARYVHTLTGSPAVPTEFVGCVEHHGPDAEHTVTALFAADLPDGAAAPVTHAGAALVPLALEDFNERSLTPAAVSVAVVRWLEDHWPVWQGLPVHEPDAWWNHLSQSVHVLRAQLHARRHELDDAAFRDAAVAICALVAAADGTIDARERDAMAHIVTTDRTLSAFPPNELVHLFDAHVDALRADAAGGRAAALREIAKVRGNRARARSVVQFGAVIGRSDGTFDPAERAVVQEAMDILGLDPSSLAVQRVRSTHG</sequence>
<evidence type="ECO:0000259" key="1">
    <source>
        <dbReference type="Pfam" id="PF05099"/>
    </source>
</evidence>
<organism evidence="2 3">
    <name type="scientific">Protofrankia coriariae</name>
    <dbReference type="NCBI Taxonomy" id="1562887"/>
    <lineage>
        <taxon>Bacteria</taxon>
        <taxon>Bacillati</taxon>
        <taxon>Actinomycetota</taxon>
        <taxon>Actinomycetes</taxon>
        <taxon>Frankiales</taxon>
        <taxon>Frankiaceae</taxon>
        <taxon>Protofrankia</taxon>
    </lineage>
</organism>
<dbReference type="EMBL" id="JWIO01000019">
    <property type="protein sequence ID" value="KLL11144.1"/>
    <property type="molecule type" value="Genomic_DNA"/>
</dbReference>
<dbReference type="Proteomes" id="UP000035425">
    <property type="component" value="Unassembled WGS sequence"/>
</dbReference>
<dbReference type="CDD" id="cd07176">
    <property type="entry name" value="terB"/>
    <property type="match status" value="1"/>
</dbReference>
<dbReference type="RefSeq" id="WP_047223428.1">
    <property type="nucleotide sequence ID" value="NZ_JWIO01000019.1"/>
</dbReference>
<evidence type="ECO:0000313" key="3">
    <source>
        <dbReference type="Proteomes" id="UP000035425"/>
    </source>
</evidence>
<accession>A0ABR5F351</accession>
<feature type="domain" description="Co-chaperone DjlA N-terminal" evidence="1">
    <location>
        <begin position="177"/>
        <end position="295"/>
    </location>
</feature>
<dbReference type="Gene3D" id="3.90.79.10">
    <property type="entry name" value="Nucleoside Triphosphate Pyrophosphohydrolase"/>
    <property type="match status" value="1"/>
</dbReference>
<reference evidence="2 3" key="1">
    <citation type="submission" date="2014-12" db="EMBL/GenBank/DDBJ databases">
        <title>Frankia sp. BMG5.1 draft genome.</title>
        <authorList>
            <person name="Gtari M."/>
            <person name="Ghodhbane-Gtari F."/>
            <person name="Nouioui I."/>
            <person name="Ktari A."/>
            <person name="Hezbri K."/>
            <person name="Mimouni W."/>
            <person name="Sbissi I."/>
            <person name="Ayari A."/>
            <person name="Yamanaka T."/>
            <person name="Normand P."/>
            <person name="Tisa L.S."/>
            <person name="Boudabous A."/>
        </authorList>
    </citation>
    <scope>NUCLEOTIDE SEQUENCE [LARGE SCALE GENOMIC DNA]</scope>
    <source>
        <strain evidence="2 3">BMG5.1</strain>
    </source>
</reference>
<dbReference type="Pfam" id="PF05099">
    <property type="entry name" value="TerB"/>
    <property type="match status" value="1"/>
</dbReference>
<proteinExistence type="predicted"/>
<keyword evidence="3" id="KW-1185">Reference proteome</keyword>